<keyword evidence="1" id="KW-0863">Zinc-finger</keyword>
<dbReference type="InterPro" id="IPR010982">
    <property type="entry name" value="Lambda_DNA-bd_dom_sf"/>
</dbReference>
<feature type="region of interest" description="Disordered" evidence="2">
    <location>
        <begin position="240"/>
        <end position="304"/>
    </location>
</feature>
<dbReference type="Proteomes" id="UP001060414">
    <property type="component" value="Chromosome"/>
</dbReference>
<sequence>MRRGRREYSRWPEYVTVAERRADAQKHLDKLRKKGVKVQPVELSGRKIADSFWGKGWCDHMESFSDFANRLPRGRTYIRNGSVCHLDIRGGRIEAMVSGTTLYNVSIAIKPLPKTKWSALKRACSGRIGSLIDLLRGKLDRGVMEVVSDRRQGLFPLPGEMKFDCDCPDWADMCKHVAAVLYGVGSRLDHSPEMLFLLRGVDHEELVDVSAALTDATRSGTSRRRIAAAGIADVFGIDMAETGEPPSETDAASAAGRPKPKTKTSKPGNESEAPSRARGGRKKNAPVQSKERKEAPAAPFPEPLTGEAIRAWRSSLGETQAAFASRIGITAASISQWEKKGKGTLGMQPRTLTALRKAWRLTNR</sequence>
<dbReference type="Pfam" id="PF04434">
    <property type="entry name" value="SWIM"/>
    <property type="match status" value="1"/>
</dbReference>
<gene>
    <name evidence="5" type="ORF">L9S41_16095</name>
</gene>
<dbReference type="PANTHER" id="PTHR38133:SF1">
    <property type="entry name" value="SLR1429 PROTEIN"/>
    <property type="match status" value="1"/>
</dbReference>
<dbReference type="PANTHER" id="PTHR38133">
    <property type="entry name" value="SLR1429 PROTEIN"/>
    <property type="match status" value="1"/>
</dbReference>
<keyword evidence="1" id="KW-0479">Metal-binding</keyword>
<proteinExistence type="predicted"/>
<evidence type="ECO:0000313" key="5">
    <source>
        <dbReference type="EMBL" id="UWZ79186.1"/>
    </source>
</evidence>
<keyword evidence="6" id="KW-1185">Reference proteome</keyword>
<evidence type="ECO:0000259" key="4">
    <source>
        <dbReference type="PROSITE" id="PS50966"/>
    </source>
</evidence>
<dbReference type="SUPFAM" id="SSF47413">
    <property type="entry name" value="lambda repressor-like DNA-binding domains"/>
    <property type="match status" value="1"/>
</dbReference>
<dbReference type="Gene3D" id="1.10.260.40">
    <property type="entry name" value="lambda repressor-like DNA-binding domains"/>
    <property type="match status" value="1"/>
</dbReference>
<feature type="domain" description="SWIM-type" evidence="4">
    <location>
        <begin position="155"/>
        <end position="185"/>
    </location>
</feature>
<dbReference type="PROSITE" id="PS50943">
    <property type="entry name" value="HTH_CROC1"/>
    <property type="match status" value="1"/>
</dbReference>
<evidence type="ECO:0000313" key="6">
    <source>
        <dbReference type="Proteomes" id="UP001060414"/>
    </source>
</evidence>
<organism evidence="5 6">
    <name type="scientific">Geoalkalibacter halelectricus</name>
    <dbReference type="NCBI Taxonomy" id="2847045"/>
    <lineage>
        <taxon>Bacteria</taxon>
        <taxon>Pseudomonadati</taxon>
        <taxon>Thermodesulfobacteriota</taxon>
        <taxon>Desulfuromonadia</taxon>
        <taxon>Desulfuromonadales</taxon>
        <taxon>Geoalkalibacteraceae</taxon>
        <taxon>Geoalkalibacter</taxon>
    </lineage>
</organism>
<dbReference type="InterPro" id="IPR001387">
    <property type="entry name" value="Cro/C1-type_HTH"/>
</dbReference>
<feature type="domain" description="HTH cro/C1-type" evidence="3">
    <location>
        <begin position="309"/>
        <end position="339"/>
    </location>
</feature>
<evidence type="ECO:0000256" key="1">
    <source>
        <dbReference type="PROSITE-ProRule" id="PRU00325"/>
    </source>
</evidence>
<evidence type="ECO:0000256" key="2">
    <source>
        <dbReference type="SAM" id="MobiDB-lite"/>
    </source>
</evidence>
<reference evidence="5" key="1">
    <citation type="journal article" date="2022" name="Environ. Microbiol.">
        <title>Geoalkalibacter halelectricus SAP #1 sp. nov. possessing extracellular electron transfer and mineral#reducing capabilities from a haloalkaline environment.</title>
        <authorList>
            <person name="Yadav S."/>
            <person name="Singh R."/>
            <person name="Sundharam S.S."/>
            <person name="Chaudhary S."/>
            <person name="Krishnamurthi S."/>
            <person name="Patil S.A."/>
        </authorList>
    </citation>
    <scope>NUCLEOTIDE SEQUENCE</scope>
    <source>
        <strain evidence="5">SAP-1</strain>
    </source>
</reference>
<keyword evidence="1" id="KW-0862">Zinc</keyword>
<name>A0ABY5ZJ90_9BACT</name>
<evidence type="ECO:0000259" key="3">
    <source>
        <dbReference type="PROSITE" id="PS50943"/>
    </source>
</evidence>
<dbReference type="CDD" id="cd00093">
    <property type="entry name" value="HTH_XRE"/>
    <property type="match status" value="1"/>
</dbReference>
<dbReference type="EMBL" id="CP092109">
    <property type="protein sequence ID" value="UWZ79186.1"/>
    <property type="molecule type" value="Genomic_DNA"/>
</dbReference>
<accession>A0ABY5ZJ90</accession>
<dbReference type="PROSITE" id="PS50966">
    <property type="entry name" value="ZF_SWIM"/>
    <property type="match status" value="1"/>
</dbReference>
<dbReference type="RefSeq" id="WP_260747543.1">
    <property type="nucleotide sequence ID" value="NZ_CP092109.1"/>
</dbReference>
<protein>
    <submittedName>
        <fullName evidence="5">SWIM zinc finger family protein</fullName>
    </submittedName>
</protein>
<dbReference type="InterPro" id="IPR007527">
    <property type="entry name" value="Znf_SWIM"/>
</dbReference>